<protein>
    <submittedName>
        <fullName evidence="14">Signal recognition particle receptor FtsY</fullName>
    </submittedName>
</protein>
<dbReference type="PANTHER" id="PTHR43134:SF1">
    <property type="entry name" value="SIGNAL RECOGNITION PARTICLE RECEPTOR SUBUNIT ALPHA"/>
    <property type="match status" value="1"/>
</dbReference>
<evidence type="ECO:0000259" key="13">
    <source>
        <dbReference type="SMART" id="SM00963"/>
    </source>
</evidence>
<evidence type="ECO:0000259" key="11">
    <source>
        <dbReference type="SMART" id="SM00382"/>
    </source>
</evidence>
<evidence type="ECO:0000256" key="7">
    <source>
        <dbReference type="ARBA" id="ARBA00023134"/>
    </source>
</evidence>
<dbReference type="EMBL" id="JARGYT010000051">
    <property type="protein sequence ID" value="MDZ5762455.1"/>
    <property type="molecule type" value="Genomic_DNA"/>
</dbReference>
<keyword evidence="6" id="KW-0378">Hydrolase</keyword>
<evidence type="ECO:0000256" key="4">
    <source>
        <dbReference type="ARBA" id="ARBA00022490"/>
    </source>
</evidence>
<evidence type="ECO:0000256" key="10">
    <source>
        <dbReference type="ARBA" id="ARBA00048027"/>
    </source>
</evidence>
<comment type="subcellular location">
    <subcellularLocation>
        <location evidence="1">Cell inner membrane</location>
        <topology evidence="1">Peripheral membrane protein</topology>
        <orientation evidence="1">Cytoplasmic side</orientation>
    </subcellularLocation>
</comment>
<evidence type="ECO:0000256" key="5">
    <source>
        <dbReference type="ARBA" id="ARBA00022741"/>
    </source>
</evidence>
<evidence type="ECO:0000256" key="1">
    <source>
        <dbReference type="ARBA" id="ARBA00004515"/>
    </source>
</evidence>
<reference evidence="14 15" key="1">
    <citation type="submission" date="2023-02" db="EMBL/GenBank/DDBJ databases">
        <title>Host association and intracellularity evolved multiple times independently in the Rickettsiales.</title>
        <authorList>
            <person name="Castelli M."/>
            <person name="Nardi T."/>
            <person name="Gammuto L."/>
            <person name="Bellinzona G."/>
            <person name="Sabaneyeva E."/>
            <person name="Potekhin A."/>
            <person name="Serra V."/>
            <person name="Petroni G."/>
            <person name="Sassera D."/>
        </authorList>
    </citation>
    <scope>NUCLEOTIDE SEQUENCE [LARGE SCALE GENOMIC DNA]</scope>
    <source>
        <strain evidence="14 15">BOD18</strain>
    </source>
</reference>
<comment type="similarity">
    <text evidence="2">Belongs to the GTP-binding SRP family.</text>
</comment>
<evidence type="ECO:0000256" key="9">
    <source>
        <dbReference type="ARBA" id="ARBA00023170"/>
    </source>
</evidence>
<dbReference type="RefSeq" id="WP_322497923.1">
    <property type="nucleotide sequence ID" value="NZ_JARGYT010000051.1"/>
</dbReference>
<feature type="domain" description="Signal recognition particle SRP54 helical bundle" evidence="13">
    <location>
        <begin position="7"/>
        <end position="86"/>
    </location>
</feature>
<evidence type="ECO:0000259" key="12">
    <source>
        <dbReference type="SMART" id="SM00962"/>
    </source>
</evidence>
<dbReference type="InterPro" id="IPR042101">
    <property type="entry name" value="SRP54_N_sf"/>
</dbReference>
<dbReference type="SMART" id="SM00963">
    <property type="entry name" value="SRP54_N"/>
    <property type="match status" value="1"/>
</dbReference>
<keyword evidence="15" id="KW-1185">Reference proteome</keyword>
<gene>
    <name evidence="14" type="ORF">Cyrtocomes_00838</name>
</gene>
<evidence type="ECO:0000313" key="14">
    <source>
        <dbReference type="EMBL" id="MDZ5762455.1"/>
    </source>
</evidence>
<evidence type="ECO:0000256" key="6">
    <source>
        <dbReference type="ARBA" id="ARBA00022801"/>
    </source>
</evidence>
<feature type="domain" description="AAA+ ATPase" evidence="11">
    <location>
        <begin position="98"/>
        <end position="279"/>
    </location>
</feature>
<organism evidence="14 15">
    <name type="scientific">Candidatus Cyrtobacter comes</name>
    <dbReference type="NCBI Taxonomy" id="675776"/>
    <lineage>
        <taxon>Bacteria</taxon>
        <taxon>Pseudomonadati</taxon>
        <taxon>Pseudomonadota</taxon>
        <taxon>Alphaproteobacteria</taxon>
        <taxon>Rickettsiales</taxon>
        <taxon>Candidatus Midichloriaceae</taxon>
        <taxon>Candidatus Cyrtobacter</taxon>
    </lineage>
</organism>
<dbReference type="NCBIfam" id="TIGR00064">
    <property type="entry name" value="ftsY"/>
    <property type="match status" value="1"/>
</dbReference>
<evidence type="ECO:0000256" key="8">
    <source>
        <dbReference type="ARBA" id="ARBA00023136"/>
    </source>
</evidence>
<keyword evidence="7" id="KW-0342">GTP-binding</keyword>
<dbReference type="Pfam" id="PF00448">
    <property type="entry name" value="SRP54"/>
    <property type="match status" value="1"/>
</dbReference>
<dbReference type="InterPro" id="IPR036225">
    <property type="entry name" value="SRP/SRP_N"/>
</dbReference>
<evidence type="ECO:0000256" key="2">
    <source>
        <dbReference type="ARBA" id="ARBA00008531"/>
    </source>
</evidence>
<keyword evidence="5" id="KW-0547">Nucleotide-binding</keyword>
<evidence type="ECO:0000256" key="3">
    <source>
        <dbReference type="ARBA" id="ARBA00022475"/>
    </source>
</evidence>
<feature type="domain" description="SRP54-type proteins GTP-binding" evidence="12">
    <location>
        <begin position="99"/>
        <end position="301"/>
    </location>
</feature>
<dbReference type="InterPro" id="IPR013822">
    <property type="entry name" value="Signal_recog_particl_SRP54_hlx"/>
</dbReference>
<dbReference type="SUPFAM" id="SSF52540">
    <property type="entry name" value="P-loop containing nucleoside triphosphate hydrolases"/>
    <property type="match status" value="1"/>
</dbReference>
<dbReference type="PANTHER" id="PTHR43134">
    <property type="entry name" value="SIGNAL RECOGNITION PARTICLE RECEPTOR SUBUNIT ALPHA"/>
    <property type="match status" value="1"/>
</dbReference>
<dbReference type="InterPro" id="IPR004390">
    <property type="entry name" value="SR_rcpt_FtsY"/>
</dbReference>
<accession>A0ABU5L976</accession>
<keyword evidence="3" id="KW-1003">Cell membrane</keyword>
<dbReference type="Gene3D" id="1.20.120.140">
    <property type="entry name" value="Signal recognition particle SRP54, nucleotide-binding domain"/>
    <property type="match status" value="1"/>
</dbReference>
<dbReference type="SMART" id="SM00962">
    <property type="entry name" value="SRP54"/>
    <property type="match status" value="1"/>
</dbReference>
<dbReference type="InterPro" id="IPR027417">
    <property type="entry name" value="P-loop_NTPase"/>
</dbReference>
<name>A0ABU5L976_9RICK</name>
<sequence length="304" mass="33056">MGVFSKIKSTLSKTASFLTFGLSNAITKKKLDEDTIENIKEVLILSGIDVDTSSKIISEISKKRFDKESSVDDVKNLISLSIQSIITPLTTTLEKKGSPYVIMLVGINGTGKTSTAGKIGNFFSKQGHKVLIAACDTFRAAAQEQMEIIAKRAHCSVILAQKEKQDPSSIVFEAMDHAIKNDFDILILDTAGRIHSNSNLMDQLKKHVKVLKKLNDHAPHECILIADALTGSNLMKQTEAFKETIGLNGLIMTKLDSSSKGGILVSIASKYKLKIYGIGTGEKIDDFIPLNPKEFADAIVGLDT</sequence>
<dbReference type="InterPro" id="IPR003593">
    <property type="entry name" value="AAA+_ATPase"/>
</dbReference>
<dbReference type="SUPFAM" id="SSF47364">
    <property type="entry name" value="Domain of the SRP/SRP receptor G-proteins"/>
    <property type="match status" value="1"/>
</dbReference>
<comment type="catalytic activity">
    <reaction evidence="10">
        <text>GTP + H2O = GDP + phosphate + H(+)</text>
        <dbReference type="Rhea" id="RHEA:19669"/>
        <dbReference type="ChEBI" id="CHEBI:15377"/>
        <dbReference type="ChEBI" id="CHEBI:15378"/>
        <dbReference type="ChEBI" id="CHEBI:37565"/>
        <dbReference type="ChEBI" id="CHEBI:43474"/>
        <dbReference type="ChEBI" id="CHEBI:58189"/>
        <dbReference type="EC" id="3.6.5.4"/>
    </reaction>
</comment>
<keyword evidence="8" id="KW-0472">Membrane</keyword>
<evidence type="ECO:0000313" key="15">
    <source>
        <dbReference type="Proteomes" id="UP001293791"/>
    </source>
</evidence>
<dbReference type="Proteomes" id="UP001293791">
    <property type="component" value="Unassembled WGS sequence"/>
</dbReference>
<dbReference type="Pfam" id="PF02881">
    <property type="entry name" value="SRP54_N"/>
    <property type="match status" value="1"/>
</dbReference>
<dbReference type="InterPro" id="IPR000897">
    <property type="entry name" value="SRP54_GTPase_dom"/>
</dbReference>
<proteinExistence type="inferred from homology"/>
<dbReference type="Gene3D" id="3.40.50.300">
    <property type="entry name" value="P-loop containing nucleotide triphosphate hydrolases"/>
    <property type="match status" value="1"/>
</dbReference>
<comment type="caution">
    <text evidence="14">The sequence shown here is derived from an EMBL/GenBank/DDBJ whole genome shotgun (WGS) entry which is preliminary data.</text>
</comment>
<keyword evidence="9 14" id="KW-0675">Receptor</keyword>
<dbReference type="SMART" id="SM00382">
    <property type="entry name" value="AAA"/>
    <property type="match status" value="1"/>
</dbReference>
<keyword evidence="4" id="KW-0963">Cytoplasm</keyword>